<dbReference type="RefSeq" id="XP_005760180.1">
    <property type="nucleotide sequence ID" value="XM_005760123.1"/>
</dbReference>
<dbReference type="PANTHER" id="PTHR47721:SF2">
    <property type="entry name" value="OS01G0235100 PROTEIN"/>
    <property type="match status" value="1"/>
</dbReference>
<protein>
    <submittedName>
        <fullName evidence="2">Uncharacterized protein</fullName>
    </submittedName>
</protein>
<dbReference type="PaxDb" id="2903-EOD07751"/>
<dbReference type="GeneID" id="17253882"/>
<dbReference type="HOGENOM" id="CLU_1819475_0_0_1"/>
<proteinExistence type="predicted"/>
<dbReference type="eggNOG" id="ENOG502S3KG">
    <property type="taxonomic scope" value="Eukaryota"/>
</dbReference>
<feature type="chain" id="PRO_5044249636" evidence="1">
    <location>
        <begin position="17"/>
        <end position="142"/>
    </location>
</feature>
<organism evidence="2 3">
    <name type="scientific">Emiliania huxleyi (strain CCMP1516)</name>
    <dbReference type="NCBI Taxonomy" id="280463"/>
    <lineage>
        <taxon>Eukaryota</taxon>
        <taxon>Haptista</taxon>
        <taxon>Haptophyta</taxon>
        <taxon>Prymnesiophyceae</taxon>
        <taxon>Isochrysidales</taxon>
        <taxon>Noelaerhabdaceae</taxon>
        <taxon>Emiliania</taxon>
    </lineage>
</organism>
<dbReference type="AlphaFoldDB" id="A0A0D3I916"/>
<name>A0A0D3I916_EMIH1</name>
<evidence type="ECO:0000313" key="2">
    <source>
        <dbReference type="EnsemblProtists" id="EOD07751"/>
    </source>
</evidence>
<evidence type="ECO:0000256" key="1">
    <source>
        <dbReference type="SAM" id="SignalP"/>
    </source>
</evidence>
<keyword evidence="3" id="KW-1185">Reference proteome</keyword>
<dbReference type="KEGG" id="ehx:EMIHUDRAFT_218312"/>
<dbReference type="OMA" id="GRIQGGM"/>
<reference evidence="3" key="1">
    <citation type="journal article" date="2013" name="Nature">
        <title>Pan genome of the phytoplankton Emiliania underpins its global distribution.</title>
        <authorList>
            <person name="Read B.A."/>
            <person name="Kegel J."/>
            <person name="Klute M.J."/>
            <person name="Kuo A."/>
            <person name="Lefebvre S.C."/>
            <person name="Maumus F."/>
            <person name="Mayer C."/>
            <person name="Miller J."/>
            <person name="Monier A."/>
            <person name="Salamov A."/>
            <person name="Young J."/>
            <person name="Aguilar M."/>
            <person name="Claverie J.M."/>
            <person name="Frickenhaus S."/>
            <person name="Gonzalez K."/>
            <person name="Herman E.K."/>
            <person name="Lin Y.C."/>
            <person name="Napier J."/>
            <person name="Ogata H."/>
            <person name="Sarno A.F."/>
            <person name="Shmutz J."/>
            <person name="Schroeder D."/>
            <person name="de Vargas C."/>
            <person name="Verret F."/>
            <person name="von Dassow P."/>
            <person name="Valentin K."/>
            <person name="Van de Peer Y."/>
            <person name="Wheeler G."/>
            <person name="Dacks J.B."/>
            <person name="Delwiche C.F."/>
            <person name="Dyhrman S.T."/>
            <person name="Glockner G."/>
            <person name="John U."/>
            <person name="Richards T."/>
            <person name="Worden A.Z."/>
            <person name="Zhang X."/>
            <person name="Grigoriev I.V."/>
            <person name="Allen A.E."/>
            <person name="Bidle K."/>
            <person name="Borodovsky M."/>
            <person name="Bowler C."/>
            <person name="Brownlee C."/>
            <person name="Cock J.M."/>
            <person name="Elias M."/>
            <person name="Gladyshev V.N."/>
            <person name="Groth M."/>
            <person name="Guda C."/>
            <person name="Hadaegh A."/>
            <person name="Iglesias-Rodriguez M.D."/>
            <person name="Jenkins J."/>
            <person name="Jones B.M."/>
            <person name="Lawson T."/>
            <person name="Leese F."/>
            <person name="Lindquist E."/>
            <person name="Lobanov A."/>
            <person name="Lomsadze A."/>
            <person name="Malik S.B."/>
            <person name="Marsh M.E."/>
            <person name="Mackinder L."/>
            <person name="Mock T."/>
            <person name="Mueller-Roeber B."/>
            <person name="Pagarete A."/>
            <person name="Parker M."/>
            <person name="Probert I."/>
            <person name="Quesneville H."/>
            <person name="Raines C."/>
            <person name="Rensing S.A."/>
            <person name="Riano-Pachon D.M."/>
            <person name="Richier S."/>
            <person name="Rokitta S."/>
            <person name="Shiraiwa Y."/>
            <person name="Soanes D.M."/>
            <person name="van der Giezen M."/>
            <person name="Wahlund T.M."/>
            <person name="Williams B."/>
            <person name="Wilson W."/>
            <person name="Wolfe G."/>
            <person name="Wurch L.L."/>
        </authorList>
    </citation>
    <scope>NUCLEOTIDE SEQUENCE</scope>
</reference>
<evidence type="ECO:0000313" key="3">
    <source>
        <dbReference type="Proteomes" id="UP000013827"/>
    </source>
</evidence>
<dbReference type="Proteomes" id="UP000013827">
    <property type="component" value="Unassembled WGS sequence"/>
</dbReference>
<dbReference type="PANTHER" id="PTHR47721">
    <property type="entry name" value="OS01G0235100 PROTEIN"/>
    <property type="match status" value="1"/>
</dbReference>
<feature type="signal peptide" evidence="1">
    <location>
        <begin position="1"/>
        <end position="16"/>
    </location>
</feature>
<accession>A0A0D3I916</accession>
<reference evidence="2" key="2">
    <citation type="submission" date="2024-10" db="UniProtKB">
        <authorList>
            <consortium name="EnsemblProtists"/>
        </authorList>
    </citation>
    <scope>IDENTIFICATION</scope>
</reference>
<keyword evidence="1" id="KW-0732">Signal</keyword>
<dbReference type="EnsemblProtists" id="EOD07751">
    <property type="protein sequence ID" value="EOD07751"/>
    <property type="gene ID" value="EMIHUDRAFT_218312"/>
</dbReference>
<sequence>MSLTLSVSLLLPAAQSLLVPPLPSTRAAAAPFSRCSREPLACAPAEPPATDAAAALGTEADVAQRCDYPGCVDGRVMGGLPAIEIGPPVNRFRPFEWWPIKPYRPCPECAKRGMKYTRSGQTLDEIVFKKNPAGGYYGDDED</sequence>